<dbReference type="Proteomes" id="UP000343317">
    <property type="component" value="Unassembled WGS sequence"/>
</dbReference>
<dbReference type="Pfam" id="PF01527">
    <property type="entry name" value="HTH_Tnp_1"/>
    <property type="match status" value="1"/>
</dbReference>
<evidence type="ECO:0000313" key="1">
    <source>
        <dbReference type="EMBL" id="VVE24017.1"/>
    </source>
</evidence>
<accession>A0A5E4WG08</accession>
<name>A0A5E4WG08_9BURK</name>
<dbReference type="PANTHER" id="PTHR33609">
    <property type="entry name" value="LOW CALCIUM RESPONSE LOCUS PROTEIN S"/>
    <property type="match status" value="1"/>
</dbReference>
<sequence length="65" mass="7545">MRKSRYSDEQIVRILGEADRDTIPEVASEASIYAWRKRFGEMVSDDVKRLKTLEAENARLKKMVG</sequence>
<dbReference type="InterPro" id="IPR009057">
    <property type="entry name" value="Homeodomain-like_sf"/>
</dbReference>
<organism evidence="1 2">
    <name type="scientific">Pandoraea horticolens</name>
    <dbReference type="NCBI Taxonomy" id="2508298"/>
    <lineage>
        <taxon>Bacteria</taxon>
        <taxon>Pseudomonadati</taxon>
        <taxon>Pseudomonadota</taxon>
        <taxon>Betaproteobacteria</taxon>
        <taxon>Burkholderiales</taxon>
        <taxon>Burkholderiaceae</taxon>
        <taxon>Pandoraea</taxon>
    </lineage>
</organism>
<dbReference type="GO" id="GO:0006313">
    <property type="term" value="P:DNA transposition"/>
    <property type="evidence" value="ECO:0007669"/>
    <property type="project" value="InterPro"/>
</dbReference>
<protein>
    <submittedName>
        <fullName evidence="1">Transposase</fullName>
    </submittedName>
</protein>
<dbReference type="GO" id="GO:0003677">
    <property type="term" value="F:DNA binding"/>
    <property type="evidence" value="ECO:0007669"/>
    <property type="project" value="InterPro"/>
</dbReference>
<dbReference type="SUPFAM" id="SSF46689">
    <property type="entry name" value="Homeodomain-like"/>
    <property type="match status" value="1"/>
</dbReference>
<dbReference type="AlphaFoldDB" id="A0A5E4WG08"/>
<proteinExistence type="predicted"/>
<dbReference type="GO" id="GO:0004803">
    <property type="term" value="F:transposase activity"/>
    <property type="evidence" value="ECO:0007669"/>
    <property type="project" value="InterPro"/>
</dbReference>
<gene>
    <name evidence="1" type="ORF">PHO31112_03283</name>
</gene>
<dbReference type="EMBL" id="CABPSM010000009">
    <property type="protein sequence ID" value="VVE24017.1"/>
    <property type="molecule type" value="Genomic_DNA"/>
</dbReference>
<dbReference type="InterPro" id="IPR052546">
    <property type="entry name" value="Transposase_8_domain"/>
</dbReference>
<keyword evidence="2" id="KW-1185">Reference proteome</keyword>
<dbReference type="PANTHER" id="PTHR33609:SF1">
    <property type="entry name" value="TRANSPOSASE"/>
    <property type="match status" value="1"/>
</dbReference>
<evidence type="ECO:0000313" key="2">
    <source>
        <dbReference type="Proteomes" id="UP000343317"/>
    </source>
</evidence>
<dbReference type="InterPro" id="IPR002514">
    <property type="entry name" value="Transposase_8"/>
</dbReference>
<dbReference type="RefSeq" id="WP_174995748.1">
    <property type="nucleotide sequence ID" value="NZ_CABPSM010000009.1"/>
</dbReference>
<reference evidence="1 2" key="1">
    <citation type="submission" date="2019-08" db="EMBL/GenBank/DDBJ databases">
        <authorList>
            <person name="Peeters C."/>
        </authorList>
    </citation>
    <scope>NUCLEOTIDE SEQUENCE [LARGE SCALE GENOMIC DNA]</scope>
    <source>
        <strain evidence="1 2">LMG 31112</strain>
    </source>
</reference>